<evidence type="ECO:0000313" key="2">
    <source>
        <dbReference type="Proteomes" id="UP000694864"/>
    </source>
</evidence>
<protein>
    <submittedName>
        <fullName evidence="3">Uncharacterized protein LOC109131244</fullName>
    </submittedName>
</protein>
<dbReference type="Proteomes" id="UP000694864">
    <property type="component" value="Chromosome 20"/>
</dbReference>
<evidence type="ECO:0000259" key="1">
    <source>
        <dbReference type="Pfam" id="PF07727"/>
    </source>
</evidence>
<reference evidence="2" key="1">
    <citation type="journal article" date="2014" name="Nat. Commun.">
        <title>The emerging biofuel crop Camelina sativa retains a highly undifferentiated hexaploid genome structure.</title>
        <authorList>
            <person name="Kagale S."/>
            <person name="Koh C."/>
            <person name="Nixon J."/>
            <person name="Bollina V."/>
            <person name="Clarke W.E."/>
            <person name="Tuteja R."/>
            <person name="Spillane C."/>
            <person name="Robinson S.J."/>
            <person name="Links M.G."/>
            <person name="Clarke C."/>
            <person name="Higgins E.E."/>
            <person name="Huebert T."/>
            <person name="Sharpe A.G."/>
            <person name="Parkin I.A."/>
        </authorList>
    </citation>
    <scope>NUCLEOTIDE SEQUENCE [LARGE SCALE GENOMIC DNA]</scope>
    <source>
        <strain evidence="2">cv. DH55</strain>
    </source>
</reference>
<dbReference type="RefSeq" id="XP_019097486.1">
    <property type="nucleotide sequence ID" value="XM_019241941.1"/>
</dbReference>
<dbReference type="GeneID" id="109131244"/>
<keyword evidence="2" id="KW-1185">Reference proteome</keyword>
<dbReference type="InterPro" id="IPR013103">
    <property type="entry name" value="RVT_2"/>
</dbReference>
<name>A0ABM1REP8_CAMSA</name>
<feature type="domain" description="Reverse transcriptase Ty1/copia-type" evidence="1">
    <location>
        <begin position="12"/>
        <end position="109"/>
    </location>
</feature>
<reference evidence="3" key="2">
    <citation type="submission" date="2025-08" db="UniProtKB">
        <authorList>
            <consortium name="RefSeq"/>
        </authorList>
    </citation>
    <scope>IDENTIFICATION</scope>
    <source>
        <tissue evidence="3">Leaf</tissue>
    </source>
</reference>
<dbReference type="Pfam" id="PF07727">
    <property type="entry name" value="RVT_2"/>
    <property type="match status" value="1"/>
</dbReference>
<sequence length="109" mass="12507">MNEEMGNCKEANTFSLVPHTPHMHVLGSKWVFRVKLNADGTLDKYKARLVAQGFKQEKGIDYLETYSPVVRTATVRAVLHFATMMNWEVKQMDVKNAFLHGDLTETVYM</sequence>
<accession>A0ABM1REP8</accession>
<gene>
    <name evidence="3" type="primary">LOC109131244</name>
</gene>
<evidence type="ECO:0000313" key="3">
    <source>
        <dbReference type="RefSeq" id="XP_019097486.1"/>
    </source>
</evidence>
<proteinExistence type="predicted"/>
<organism evidence="2 3">
    <name type="scientific">Camelina sativa</name>
    <name type="common">False flax</name>
    <name type="synonym">Myagrum sativum</name>
    <dbReference type="NCBI Taxonomy" id="90675"/>
    <lineage>
        <taxon>Eukaryota</taxon>
        <taxon>Viridiplantae</taxon>
        <taxon>Streptophyta</taxon>
        <taxon>Embryophyta</taxon>
        <taxon>Tracheophyta</taxon>
        <taxon>Spermatophyta</taxon>
        <taxon>Magnoliopsida</taxon>
        <taxon>eudicotyledons</taxon>
        <taxon>Gunneridae</taxon>
        <taxon>Pentapetalae</taxon>
        <taxon>rosids</taxon>
        <taxon>malvids</taxon>
        <taxon>Brassicales</taxon>
        <taxon>Brassicaceae</taxon>
        <taxon>Camelineae</taxon>
        <taxon>Camelina</taxon>
    </lineage>
</organism>